<dbReference type="AlphaFoldDB" id="A0A087VX53"/>
<reference evidence="1" key="2">
    <citation type="submission" date="2015-11" db="EMBL/GenBank/DDBJ databases">
        <authorList>
            <person name="Zhang Y."/>
            <person name="Guo Z."/>
        </authorList>
    </citation>
    <scope>NUCLEOTIDE SEQUENCE</scope>
</reference>
<accession>A0A087VX53</accession>
<gene>
    <name evidence="1" type="ORF">EmuJ_000053300</name>
</gene>
<name>A0A087VX53_ECHMU</name>
<keyword evidence="2" id="KW-1185">Reference proteome</keyword>
<dbReference type="EMBL" id="LN902843">
    <property type="protein sequence ID" value="CDI96805.1"/>
    <property type="molecule type" value="Genomic_DNA"/>
</dbReference>
<protein>
    <submittedName>
        <fullName evidence="1">Uncharacterized protein</fullName>
    </submittedName>
</protein>
<organism evidence="1 2">
    <name type="scientific">Echinococcus multilocularis</name>
    <name type="common">Fox tapeworm</name>
    <dbReference type="NCBI Taxonomy" id="6211"/>
    <lineage>
        <taxon>Eukaryota</taxon>
        <taxon>Metazoa</taxon>
        <taxon>Spiralia</taxon>
        <taxon>Lophotrochozoa</taxon>
        <taxon>Platyhelminthes</taxon>
        <taxon>Cestoda</taxon>
        <taxon>Eucestoda</taxon>
        <taxon>Cyclophyllidea</taxon>
        <taxon>Taeniidae</taxon>
        <taxon>Echinococcus</taxon>
    </lineage>
</organism>
<sequence>MLVFFSSVTNALCQRVIITQEPMHSVRRAPMPPFHVPPTSHLPGCRLLPPLQSLWLRRCDRRGEVHIRYTDREETMRIHEACRLENIK</sequence>
<reference evidence="1" key="1">
    <citation type="journal article" date="2013" name="Nature">
        <title>The genomes of four tapeworm species reveal adaptations to parasitism.</title>
        <authorList>
            <person name="Tsai I.J."/>
            <person name="Zarowiecki M."/>
            <person name="Holroyd N."/>
            <person name="Garciarrubio A."/>
            <person name="Sanchez-Flores A."/>
            <person name="Brooks K.L."/>
            <person name="Tracey A."/>
            <person name="Bobes R.J."/>
            <person name="Fragoso G."/>
            <person name="Sciutto E."/>
            <person name="Aslett M."/>
            <person name="Beasley H."/>
            <person name="Bennett H.M."/>
            <person name="Cai J."/>
            <person name="Camicia F."/>
            <person name="Clark R."/>
            <person name="Cucher M."/>
            <person name="De Silva N."/>
            <person name="Day T.A."/>
            <person name="Deplazes P."/>
            <person name="Estrada K."/>
            <person name="Fernandez C."/>
            <person name="Holland P.W."/>
            <person name="Hou J."/>
            <person name="Hu S."/>
            <person name="Huckvale T."/>
            <person name="Hung S.S."/>
            <person name="Kamenetzky L."/>
            <person name="Keane J.A."/>
            <person name="Kiss F."/>
            <person name="Koziol U."/>
            <person name="Lambert O."/>
            <person name="Liu K."/>
            <person name="Luo X."/>
            <person name="Luo Y."/>
            <person name="Macchiaroli N."/>
            <person name="Nichol S."/>
            <person name="Paps J."/>
            <person name="Parkinson J."/>
            <person name="Pouchkina-Stantcheva N."/>
            <person name="Riddiford N."/>
            <person name="Rosenzvit M."/>
            <person name="Salinas G."/>
            <person name="Wasmuth J.D."/>
            <person name="Zamanian M."/>
            <person name="Zheng Y."/>
            <person name="Cai X."/>
            <person name="Soberon X."/>
            <person name="Olson P.D."/>
            <person name="Laclette J.P."/>
            <person name="Brehm K."/>
            <person name="Berriman M."/>
            <person name="Garciarrubio A."/>
            <person name="Bobes R.J."/>
            <person name="Fragoso G."/>
            <person name="Sanchez-Flores A."/>
            <person name="Estrada K."/>
            <person name="Cevallos M.A."/>
            <person name="Morett E."/>
            <person name="Gonzalez V."/>
            <person name="Portillo T."/>
            <person name="Ochoa-Leyva A."/>
            <person name="Jose M.V."/>
            <person name="Sciutto E."/>
            <person name="Landa A."/>
            <person name="Jimenez L."/>
            <person name="Valdes V."/>
            <person name="Carrero J.C."/>
            <person name="Larralde C."/>
            <person name="Morales-Montor J."/>
            <person name="Limon-Lason J."/>
            <person name="Soberon X."/>
            <person name="Laclette J.P."/>
        </authorList>
    </citation>
    <scope>NUCLEOTIDE SEQUENCE [LARGE SCALE GENOMIC DNA]</scope>
</reference>
<evidence type="ECO:0000313" key="1">
    <source>
        <dbReference type="EMBL" id="CDI96805.1"/>
    </source>
</evidence>
<dbReference type="Proteomes" id="UP000017246">
    <property type="component" value="Unassembled WGS sequence"/>
</dbReference>
<evidence type="ECO:0000313" key="2">
    <source>
        <dbReference type="Proteomes" id="UP000017246"/>
    </source>
</evidence>
<proteinExistence type="predicted"/>